<dbReference type="SMART" id="SM00829">
    <property type="entry name" value="PKS_ER"/>
    <property type="match status" value="1"/>
</dbReference>
<dbReference type="InterPro" id="IPR011032">
    <property type="entry name" value="GroES-like_sf"/>
</dbReference>
<dbReference type="AlphaFoldDB" id="A0AAD6C1A8"/>
<dbReference type="InterPro" id="IPR052733">
    <property type="entry name" value="Chloroplast_QOR"/>
</dbReference>
<dbReference type="PANTHER" id="PTHR44013:SF5">
    <property type="entry name" value="OXIDOREDUCTASE, PUTATIVE (AFU_ORTHOLOGUE AFUA_5G01290)-RELATED"/>
    <property type="match status" value="1"/>
</dbReference>
<dbReference type="SUPFAM" id="SSF50129">
    <property type="entry name" value="GroES-like"/>
    <property type="match status" value="1"/>
</dbReference>
<gene>
    <name evidence="2" type="ORF">N7458_007558</name>
</gene>
<dbReference type="CDD" id="cd05289">
    <property type="entry name" value="MDR_like_2"/>
    <property type="match status" value="1"/>
</dbReference>
<evidence type="ECO:0000313" key="2">
    <source>
        <dbReference type="EMBL" id="KAJ5443686.1"/>
    </source>
</evidence>
<name>A0AAD6C1A8_9EURO</name>
<dbReference type="RefSeq" id="XP_056763766.1">
    <property type="nucleotide sequence ID" value="XM_056910940.1"/>
</dbReference>
<dbReference type="Pfam" id="PF13602">
    <property type="entry name" value="ADH_zinc_N_2"/>
    <property type="match status" value="1"/>
</dbReference>
<organism evidence="2 3">
    <name type="scientific">Penicillium daleae</name>
    <dbReference type="NCBI Taxonomy" id="63821"/>
    <lineage>
        <taxon>Eukaryota</taxon>
        <taxon>Fungi</taxon>
        <taxon>Dikarya</taxon>
        <taxon>Ascomycota</taxon>
        <taxon>Pezizomycotina</taxon>
        <taxon>Eurotiomycetes</taxon>
        <taxon>Eurotiomycetidae</taxon>
        <taxon>Eurotiales</taxon>
        <taxon>Aspergillaceae</taxon>
        <taxon>Penicillium</taxon>
    </lineage>
</organism>
<dbReference type="GO" id="GO:0016491">
    <property type="term" value="F:oxidoreductase activity"/>
    <property type="evidence" value="ECO:0007669"/>
    <property type="project" value="InterPro"/>
</dbReference>
<reference evidence="2" key="2">
    <citation type="journal article" date="2023" name="IMA Fungus">
        <title>Comparative genomic study of the Penicillium genus elucidates a diverse pangenome and 15 lateral gene transfer events.</title>
        <authorList>
            <person name="Petersen C."/>
            <person name="Sorensen T."/>
            <person name="Nielsen M.R."/>
            <person name="Sondergaard T.E."/>
            <person name="Sorensen J.L."/>
            <person name="Fitzpatrick D.A."/>
            <person name="Frisvad J.C."/>
            <person name="Nielsen K.L."/>
        </authorList>
    </citation>
    <scope>NUCLEOTIDE SEQUENCE</scope>
    <source>
        <strain evidence="2">IBT 16125</strain>
    </source>
</reference>
<dbReference type="InterPro" id="IPR036291">
    <property type="entry name" value="NAD(P)-bd_dom_sf"/>
</dbReference>
<protein>
    <recommendedName>
        <fullName evidence="1">Enoyl reductase (ER) domain-containing protein</fullName>
    </recommendedName>
</protein>
<comment type="caution">
    <text evidence="2">The sequence shown here is derived from an EMBL/GenBank/DDBJ whole genome shotgun (WGS) entry which is preliminary data.</text>
</comment>
<evidence type="ECO:0000313" key="3">
    <source>
        <dbReference type="Proteomes" id="UP001213681"/>
    </source>
</evidence>
<keyword evidence="3" id="KW-1185">Reference proteome</keyword>
<dbReference type="InterPro" id="IPR020843">
    <property type="entry name" value="ER"/>
</dbReference>
<dbReference type="PANTHER" id="PTHR44013">
    <property type="entry name" value="ZINC-TYPE ALCOHOL DEHYDROGENASE-LIKE PROTEIN C16A3.02C"/>
    <property type="match status" value="1"/>
</dbReference>
<sequence>MSTNALPKTVRALLQAVPTSTTITLVQRPMPIPNFDKGEHLVRVHATAPCAGELLWPRFGDIPGKEIITCDDVSGVVVSAPESSAFQTGSRVYARTSYNRPGCARDYAIVTTAELARCPQNLSWAEAAAAPLSAETAWQALFKHAGVGAFDSPAWKGKRLLVTAASGSVGTWIVQIASIIGAEVIGTCGPSNVDHVRALGAKEVLDYRAVDLAKWGQNPANKVDLVIDCIGGKSLEDAWSCLQDNAVIMSICEPPKGRRPAVVASNARDLFWITEPSGADLTEITKLIEEGKCRPVVDSVWPLEQFRSAYQRLESGHARGKIVFDLLMNTAKLQGRVLAA</sequence>
<dbReference type="GeneID" id="81601183"/>
<accession>A0AAD6C1A8</accession>
<dbReference type="Gene3D" id="3.90.180.10">
    <property type="entry name" value="Medium-chain alcohol dehydrogenases, catalytic domain"/>
    <property type="match status" value="1"/>
</dbReference>
<dbReference type="Proteomes" id="UP001213681">
    <property type="component" value="Unassembled WGS sequence"/>
</dbReference>
<dbReference type="EMBL" id="JAPVEA010000007">
    <property type="protein sequence ID" value="KAJ5443686.1"/>
    <property type="molecule type" value="Genomic_DNA"/>
</dbReference>
<proteinExistence type="predicted"/>
<reference evidence="2" key="1">
    <citation type="submission" date="2022-12" db="EMBL/GenBank/DDBJ databases">
        <authorList>
            <person name="Petersen C."/>
        </authorList>
    </citation>
    <scope>NUCLEOTIDE SEQUENCE</scope>
    <source>
        <strain evidence="2">IBT 16125</strain>
    </source>
</reference>
<dbReference type="Gene3D" id="3.40.50.720">
    <property type="entry name" value="NAD(P)-binding Rossmann-like Domain"/>
    <property type="match status" value="1"/>
</dbReference>
<evidence type="ECO:0000259" key="1">
    <source>
        <dbReference type="SMART" id="SM00829"/>
    </source>
</evidence>
<feature type="domain" description="Enoyl reductase (ER)" evidence="1">
    <location>
        <begin position="20"/>
        <end position="324"/>
    </location>
</feature>
<dbReference type="SUPFAM" id="SSF51735">
    <property type="entry name" value="NAD(P)-binding Rossmann-fold domains"/>
    <property type="match status" value="1"/>
</dbReference>